<evidence type="ECO:0000313" key="3">
    <source>
        <dbReference type="Proteomes" id="UP000614490"/>
    </source>
</evidence>
<dbReference type="AlphaFoldDB" id="A0A931HXJ9"/>
<dbReference type="Pfam" id="PF14275">
    <property type="entry name" value="DUF4362"/>
    <property type="match status" value="1"/>
</dbReference>
<organism evidence="2 3">
    <name type="scientific">Halobacillus yeomjeoni</name>
    <dbReference type="NCBI Taxonomy" id="311194"/>
    <lineage>
        <taxon>Bacteria</taxon>
        <taxon>Bacillati</taxon>
        <taxon>Bacillota</taxon>
        <taxon>Bacilli</taxon>
        <taxon>Bacillales</taxon>
        <taxon>Bacillaceae</taxon>
        <taxon>Halobacillus</taxon>
    </lineage>
</organism>
<gene>
    <name evidence="2" type="ORF">H0267_15910</name>
</gene>
<dbReference type="InterPro" id="IPR025372">
    <property type="entry name" value="DUF4362"/>
</dbReference>
<keyword evidence="3" id="KW-1185">Reference proteome</keyword>
<dbReference type="EMBL" id="JADZSC010000004">
    <property type="protein sequence ID" value="MBH0231697.1"/>
    <property type="molecule type" value="Genomic_DNA"/>
</dbReference>
<evidence type="ECO:0000313" key="2">
    <source>
        <dbReference type="EMBL" id="MBH0231697.1"/>
    </source>
</evidence>
<name>A0A931HXJ9_9BACI</name>
<accession>A0A931HXJ9</accession>
<feature type="region of interest" description="Disordered" evidence="1">
    <location>
        <begin position="21"/>
        <end position="40"/>
    </location>
</feature>
<dbReference type="PROSITE" id="PS51257">
    <property type="entry name" value="PROKAR_LIPOPROTEIN"/>
    <property type="match status" value="1"/>
</dbReference>
<reference evidence="2 3" key="1">
    <citation type="journal article" date="2005" name="Int. J. Syst. Evol. Microbiol.">
        <title>Halobacillus yeomjeoni sp. nov., isolated from a marine solar saltern in Korea.</title>
        <authorList>
            <person name="Yoon J.H."/>
            <person name="Kang S.J."/>
            <person name="Lee C.H."/>
            <person name="Oh H.W."/>
            <person name="Oh T.K."/>
        </authorList>
    </citation>
    <scope>NUCLEOTIDE SEQUENCE [LARGE SCALE GENOMIC DNA]</scope>
    <source>
        <strain evidence="2 3">KCTC 3957</strain>
    </source>
</reference>
<protein>
    <submittedName>
        <fullName evidence="2">DUF4362 domain-containing protein</fullName>
    </submittedName>
</protein>
<sequence length="138" mass="15626">MKRWMGVLLIVIMVGCTESPDIEEGSKDRTGTGVSNMEAPSDNIEKLDDFIQQYHNGIPAEVRIIQSSVEGDPVYTDLTYTGENILYKHDTRKVKVGEGQIIERTCEKIEKVKKDQSLVYVLKCGFYGTIEIYETTIE</sequence>
<comment type="caution">
    <text evidence="2">The sequence shown here is derived from an EMBL/GenBank/DDBJ whole genome shotgun (WGS) entry which is preliminary data.</text>
</comment>
<proteinExistence type="predicted"/>
<evidence type="ECO:0000256" key="1">
    <source>
        <dbReference type="SAM" id="MobiDB-lite"/>
    </source>
</evidence>
<dbReference type="Proteomes" id="UP000614490">
    <property type="component" value="Unassembled WGS sequence"/>
</dbReference>
<dbReference type="RefSeq" id="WP_197318329.1">
    <property type="nucleotide sequence ID" value="NZ_JADZSC010000004.1"/>
</dbReference>